<dbReference type="Proteomes" id="UP000307756">
    <property type="component" value="Unassembled WGS sequence"/>
</dbReference>
<dbReference type="Pfam" id="PF02585">
    <property type="entry name" value="PIG-L"/>
    <property type="match status" value="1"/>
</dbReference>
<evidence type="ECO:0000256" key="1">
    <source>
        <dbReference type="ARBA" id="ARBA00001947"/>
    </source>
</evidence>
<comment type="cofactor">
    <cofactor evidence="1">
        <name>Zn(2+)</name>
        <dbReference type="ChEBI" id="CHEBI:29105"/>
    </cofactor>
</comment>
<evidence type="ECO:0000313" key="4">
    <source>
        <dbReference type="Proteomes" id="UP000307756"/>
    </source>
</evidence>
<feature type="signal peptide" evidence="2">
    <location>
        <begin position="1"/>
        <end position="27"/>
    </location>
</feature>
<dbReference type="SUPFAM" id="SSF102588">
    <property type="entry name" value="LmbE-like"/>
    <property type="match status" value="1"/>
</dbReference>
<name>A0A4U1D731_9BACI</name>
<proteinExistence type="predicted"/>
<evidence type="ECO:0008006" key="5">
    <source>
        <dbReference type="Google" id="ProtNLM"/>
    </source>
</evidence>
<reference evidence="3 4" key="1">
    <citation type="journal article" date="2011" name="J. Microbiol.">
        <title>Bacillus kyonggiensis sp. nov., isolated from soil of a lettuce field.</title>
        <authorList>
            <person name="Dong K."/>
            <person name="Lee S."/>
        </authorList>
    </citation>
    <scope>NUCLEOTIDE SEQUENCE [LARGE SCALE GENOMIC DNA]</scope>
    <source>
        <strain evidence="3 4">NB22</strain>
    </source>
</reference>
<dbReference type="PANTHER" id="PTHR30032">
    <property type="entry name" value="N-ACETYLMURAMOYL-L-ALANINE AMIDASE-RELATED"/>
    <property type="match status" value="1"/>
</dbReference>
<protein>
    <recommendedName>
        <fullName evidence="5">N-acetylmuramoyl-L-alanine amidase</fullName>
    </recommendedName>
</protein>
<dbReference type="Gene3D" id="3.40.50.12090">
    <property type="match status" value="2"/>
</dbReference>
<evidence type="ECO:0000256" key="2">
    <source>
        <dbReference type="SAM" id="SignalP"/>
    </source>
</evidence>
<comment type="caution">
    <text evidence="3">The sequence shown here is derived from an EMBL/GenBank/DDBJ whole genome shotgun (WGS) entry which is preliminary data.</text>
</comment>
<dbReference type="PANTHER" id="PTHR30032:SF4">
    <property type="entry name" value="AMIDASE ENHANCER"/>
    <property type="match status" value="1"/>
</dbReference>
<dbReference type="AlphaFoldDB" id="A0A4U1D731"/>
<gene>
    <name evidence="3" type="ORF">FA727_13140</name>
</gene>
<dbReference type="RefSeq" id="WP_136831471.1">
    <property type="nucleotide sequence ID" value="NZ_SWBM01000002.1"/>
</dbReference>
<dbReference type="Gene3D" id="3.40.50.10320">
    <property type="entry name" value="LmbE-like"/>
    <property type="match status" value="1"/>
</dbReference>
<dbReference type="Pfam" id="PF04122">
    <property type="entry name" value="CW_binding_2"/>
    <property type="match status" value="3"/>
</dbReference>
<keyword evidence="4" id="KW-1185">Reference proteome</keyword>
<sequence>MQTRIRFSTSLSVLVIFLFFITSPANAEAHRIAGTNRYDTAVKISQQGWSQSNTVILAQGMDFPDALASVPLAYKLNAPILLTRPNELPDETINEIKRLRSSNVIILGGQLAVSLNVEKKLIEDLGVSVKRIAGENRFKTAEAIAAQLGDYDKAFIVNGFNYPDALSIGSIAANSGAPILITNTTSITEETKQLALKASERYIIGGELAVDSSIQQQLSADRISGTSRYDTSAEIVDTFYNGFTNLYVATGANFADALSGAVLGAKSNSPVILVKSDSIPENVSAVLKKYLLSDTYILGGELAINQNVLNKMNSELPYEVQDSSKPIIFYIPHPDDEVLATGVGIEYYIDRGFDVHVVLLTKGESSNVYQVLGQDFPEMTKDEFGDARVREFQDSVTRLGVNPANLHFYQYPDMGLMVDDVRGVIEQFETLYPGAEHRTLSFYETHPDHKNSGIALNQLYHEGKVQHARFYISPYLHEQVEGFYMPVKNPEKVIDAVYAYKVNSPEIGRYSIGYRSVPELLTLLEKNPVSKVHLPN</sequence>
<dbReference type="InterPro" id="IPR051922">
    <property type="entry name" value="Bact_Sporulation_Assoc"/>
</dbReference>
<dbReference type="InterPro" id="IPR024078">
    <property type="entry name" value="LmbE-like_dom_sf"/>
</dbReference>
<dbReference type="EMBL" id="SWBM01000002">
    <property type="protein sequence ID" value="TKC16997.1"/>
    <property type="molecule type" value="Genomic_DNA"/>
</dbReference>
<dbReference type="OrthoDB" id="363232at2"/>
<organism evidence="3 4">
    <name type="scientific">Robertmurraya kyonggiensis</name>
    <dbReference type="NCBI Taxonomy" id="1037680"/>
    <lineage>
        <taxon>Bacteria</taxon>
        <taxon>Bacillati</taxon>
        <taxon>Bacillota</taxon>
        <taxon>Bacilli</taxon>
        <taxon>Bacillales</taxon>
        <taxon>Bacillaceae</taxon>
        <taxon>Robertmurraya</taxon>
    </lineage>
</organism>
<accession>A0A4U1D731</accession>
<evidence type="ECO:0000313" key="3">
    <source>
        <dbReference type="EMBL" id="TKC16997.1"/>
    </source>
</evidence>
<feature type="chain" id="PRO_5039607846" description="N-acetylmuramoyl-L-alanine amidase" evidence="2">
    <location>
        <begin position="28"/>
        <end position="536"/>
    </location>
</feature>
<keyword evidence="2" id="KW-0732">Signal</keyword>
<dbReference type="InterPro" id="IPR007253">
    <property type="entry name" value="Cell_wall-bd_2"/>
</dbReference>
<dbReference type="InterPro" id="IPR003737">
    <property type="entry name" value="GlcNAc_PI_deacetylase-related"/>
</dbReference>